<accession>A0AA37XGJ1</accession>
<feature type="region of interest" description="Disordered" evidence="5">
    <location>
        <begin position="1"/>
        <end position="20"/>
    </location>
</feature>
<dbReference type="EMBL" id="BSUM01000001">
    <property type="protein sequence ID" value="GMA32822.1"/>
    <property type="molecule type" value="Genomic_DNA"/>
</dbReference>
<keyword evidence="2 4" id="KW-0238">DNA-binding</keyword>
<dbReference type="InterPro" id="IPR001647">
    <property type="entry name" value="HTH_TetR"/>
</dbReference>
<dbReference type="RefSeq" id="WP_284251515.1">
    <property type="nucleotide sequence ID" value="NZ_BSUM01000001.1"/>
</dbReference>
<dbReference type="InterPro" id="IPR036271">
    <property type="entry name" value="Tet_transcr_reg_TetR-rel_C_sf"/>
</dbReference>
<proteinExistence type="predicted"/>
<dbReference type="GO" id="GO:0003700">
    <property type="term" value="F:DNA-binding transcription factor activity"/>
    <property type="evidence" value="ECO:0007669"/>
    <property type="project" value="TreeGrafter"/>
</dbReference>
<dbReference type="InterPro" id="IPR009057">
    <property type="entry name" value="Homeodomain-like_sf"/>
</dbReference>
<evidence type="ECO:0000256" key="3">
    <source>
        <dbReference type="ARBA" id="ARBA00023163"/>
    </source>
</evidence>
<evidence type="ECO:0000256" key="4">
    <source>
        <dbReference type="PROSITE-ProRule" id="PRU00335"/>
    </source>
</evidence>
<evidence type="ECO:0000313" key="8">
    <source>
        <dbReference type="Proteomes" id="UP001157161"/>
    </source>
</evidence>
<keyword evidence="3" id="KW-0804">Transcription</keyword>
<sequence>MVSTPSAGGRPRRSGVVTDDPRTGIVTAAAALFARQGFHATRMSQIAGAAGLRQSSIYYWFRSKDEILRSIMDQNRWSLTAARALLAESEAAAVRLYVVLYLDVVQMCSAPLNFYSLEEAAVDQPDVFEDFHVAYAELTQALAEIVAAGVEGGDLQPVEPAEFVSTALSLNEGVQYRFHASGGEAEDVGRVADSAATMAVRSLLPPGVDVAGVRRLAREGVGGFRAVVPA</sequence>
<dbReference type="AlphaFoldDB" id="A0AA37XGJ1"/>
<dbReference type="Gene3D" id="1.10.357.10">
    <property type="entry name" value="Tetracycline Repressor, domain 2"/>
    <property type="match status" value="1"/>
</dbReference>
<gene>
    <name evidence="7" type="ORF">GCM10025875_28140</name>
</gene>
<dbReference type="PROSITE" id="PS50977">
    <property type="entry name" value="HTH_TETR_2"/>
    <property type="match status" value="1"/>
</dbReference>
<dbReference type="PANTHER" id="PTHR30055">
    <property type="entry name" value="HTH-TYPE TRANSCRIPTIONAL REGULATOR RUTR"/>
    <property type="match status" value="1"/>
</dbReference>
<protein>
    <recommendedName>
        <fullName evidence="6">HTH tetR-type domain-containing protein</fullName>
    </recommendedName>
</protein>
<reference evidence="7" key="2">
    <citation type="submission" date="2023-02" db="EMBL/GenBank/DDBJ databases">
        <authorList>
            <person name="Sun Q."/>
            <person name="Mori K."/>
        </authorList>
    </citation>
    <scope>NUCLEOTIDE SEQUENCE</scope>
    <source>
        <strain evidence="7">NBRC 112290</strain>
    </source>
</reference>
<evidence type="ECO:0000256" key="5">
    <source>
        <dbReference type="SAM" id="MobiDB-lite"/>
    </source>
</evidence>
<dbReference type="GO" id="GO:0000976">
    <property type="term" value="F:transcription cis-regulatory region binding"/>
    <property type="evidence" value="ECO:0007669"/>
    <property type="project" value="TreeGrafter"/>
</dbReference>
<evidence type="ECO:0000256" key="2">
    <source>
        <dbReference type="ARBA" id="ARBA00023125"/>
    </source>
</evidence>
<feature type="domain" description="HTH tetR-type" evidence="6">
    <location>
        <begin position="19"/>
        <end position="79"/>
    </location>
</feature>
<evidence type="ECO:0000313" key="7">
    <source>
        <dbReference type="EMBL" id="GMA32822.1"/>
    </source>
</evidence>
<dbReference type="Pfam" id="PF00440">
    <property type="entry name" value="TetR_N"/>
    <property type="match status" value="1"/>
</dbReference>
<organism evidence="7 8">
    <name type="scientific">Litorihabitans aurantiacus</name>
    <dbReference type="NCBI Taxonomy" id="1930061"/>
    <lineage>
        <taxon>Bacteria</taxon>
        <taxon>Bacillati</taxon>
        <taxon>Actinomycetota</taxon>
        <taxon>Actinomycetes</taxon>
        <taxon>Micrococcales</taxon>
        <taxon>Beutenbergiaceae</taxon>
        <taxon>Litorihabitans</taxon>
    </lineage>
</organism>
<dbReference type="InterPro" id="IPR050109">
    <property type="entry name" value="HTH-type_TetR-like_transc_reg"/>
</dbReference>
<dbReference type="Proteomes" id="UP001157161">
    <property type="component" value="Unassembled WGS sequence"/>
</dbReference>
<feature type="DNA-binding region" description="H-T-H motif" evidence="4">
    <location>
        <begin position="42"/>
        <end position="61"/>
    </location>
</feature>
<keyword evidence="1" id="KW-0805">Transcription regulation</keyword>
<keyword evidence="8" id="KW-1185">Reference proteome</keyword>
<dbReference type="PRINTS" id="PR00455">
    <property type="entry name" value="HTHTETR"/>
</dbReference>
<comment type="caution">
    <text evidence="7">The sequence shown here is derived from an EMBL/GenBank/DDBJ whole genome shotgun (WGS) entry which is preliminary data.</text>
</comment>
<dbReference type="PANTHER" id="PTHR30055:SF234">
    <property type="entry name" value="HTH-TYPE TRANSCRIPTIONAL REGULATOR BETI"/>
    <property type="match status" value="1"/>
</dbReference>
<reference evidence="7" key="1">
    <citation type="journal article" date="2014" name="Int. J. Syst. Evol. Microbiol.">
        <title>Complete genome sequence of Corynebacterium casei LMG S-19264T (=DSM 44701T), isolated from a smear-ripened cheese.</title>
        <authorList>
            <consortium name="US DOE Joint Genome Institute (JGI-PGF)"/>
            <person name="Walter F."/>
            <person name="Albersmeier A."/>
            <person name="Kalinowski J."/>
            <person name="Ruckert C."/>
        </authorList>
    </citation>
    <scope>NUCLEOTIDE SEQUENCE</scope>
    <source>
        <strain evidence="7">NBRC 112290</strain>
    </source>
</reference>
<evidence type="ECO:0000256" key="1">
    <source>
        <dbReference type="ARBA" id="ARBA00023015"/>
    </source>
</evidence>
<dbReference type="SUPFAM" id="SSF46689">
    <property type="entry name" value="Homeodomain-like"/>
    <property type="match status" value="1"/>
</dbReference>
<dbReference type="SUPFAM" id="SSF48498">
    <property type="entry name" value="Tetracyclin repressor-like, C-terminal domain"/>
    <property type="match status" value="1"/>
</dbReference>
<name>A0AA37XGJ1_9MICO</name>
<evidence type="ECO:0000259" key="6">
    <source>
        <dbReference type="PROSITE" id="PS50977"/>
    </source>
</evidence>